<dbReference type="PROSITE" id="PS50966">
    <property type="entry name" value="ZF_SWIM"/>
    <property type="match status" value="1"/>
</dbReference>
<feature type="domain" description="SWIM-type" evidence="6">
    <location>
        <begin position="284"/>
        <end position="334"/>
    </location>
</feature>
<evidence type="ECO:0000256" key="1">
    <source>
        <dbReference type="ARBA" id="ARBA00022723"/>
    </source>
</evidence>
<feature type="region of interest" description="Disordered" evidence="5">
    <location>
        <begin position="394"/>
        <end position="414"/>
    </location>
</feature>
<evidence type="ECO:0000313" key="7">
    <source>
        <dbReference type="EMBL" id="KAK9999681.1"/>
    </source>
</evidence>
<evidence type="ECO:0000256" key="4">
    <source>
        <dbReference type="PROSITE-ProRule" id="PRU00325"/>
    </source>
</evidence>
<dbReference type="Proteomes" id="UP001459277">
    <property type="component" value="Unassembled WGS sequence"/>
</dbReference>
<evidence type="ECO:0000256" key="5">
    <source>
        <dbReference type="SAM" id="MobiDB-lite"/>
    </source>
</evidence>
<dbReference type="InterPro" id="IPR007527">
    <property type="entry name" value="Znf_SWIM"/>
</dbReference>
<evidence type="ECO:0000259" key="6">
    <source>
        <dbReference type="PROSITE" id="PS50966"/>
    </source>
</evidence>
<keyword evidence="3" id="KW-0862">Zinc</keyword>
<dbReference type="SUPFAM" id="SSF57756">
    <property type="entry name" value="Retrovirus zinc finger-like domains"/>
    <property type="match status" value="1"/>
</dbReference>
<dbReference type="SMART" id="SM00575">
    <property type="entry name" value="ZnF_PMZ"/>
    <property type="match status" value="1"/>
</dbReference>
<accession>A0AAW2CNQ5</accession>
<dbReference type="InterPro" id="IPR006564">
    <property type="entry name" value="Znf_PMZ"/>
</dbReference>
<dbReference type="GO" id="GO:0008270">
    <property type="term" value="F:zinc ion binding"/>
    <property type="evidence" value="ECO:0007669"/>
    <property type="project" value="UniProtKB-KW"/>
</dbReference>
<feature type="compositionally biased region" description="Basic and acidic residues" evidence="5">
    <location>
        <begin position="394"/>
        <end position="403"/>
    </location>
</feature>
<reference evidence="7 8" key="1">
    <citation type="submission" date="2024-01" db="EMBL/GenBank/DDBJ databases">
        <title>A telomere-to-telomere, gap-free genome of sweet tea (Lithocarpus litseifolius).</title>
        <authorList>
            <person name="Zhou J."/>
        </authorList>
    </citation>
    <scope>NUCLEOTIDE SEQUENCE [LARGE SCALE GENOMIC DNA]</scope>
    <source>
        <strain evidence="7">Zhou-2022a</strain>
        <tissue evidence="7">Leaf</tissue>
    </source>
</reference>
<keyword evidence="1" id="KW-0479">Metal-binding</keyword>
<name>A0AAW2CNQ5_9ROSI</name>
<dbReference type="AlphaFoldDB" id="A0AAW2CNQ5"/>
<evidence type="ECO:0000256" key="3">
    <source>
        <dbReference type="ARBA" id="ARBA00022833"/>
    </source>
</evidence>
<comment type="caution">
    <text evidence="7">The sequence shown here is derived from an EMBL/GenBank/DDBJ whole genome shotgun (WGS) entry which is preliminary data.</text>
</comment>
<dbReference type="GO" id="GO:0003676">
    <property type="term" value="F:nucleic acid binding"/>
    <property type="evidence" value="ECO:0007669"/>
    <property type="project" value="InterPro"/>
</dbReference>
<sequence>MNVLEPSELEYGSGRFGRSYSSLRDSGTFYIVLESLKLKYGLFITQISQNLPLSCSHLALVNPHFLNLPLTLSLSLVAISRSQSPSLSSHSSLSPSLGLSVSLALSLSVSLSLSAVALSLSVSLSLSAVALSLSVSLTLYILSFSGCIFSLESHASATQERKFNATFELIENVNRDAHKYLEDVPKEKWALAFDEGFRYRAMTTNVSEYFNGVLKGARSLPITAMVKYTWFKLNTYFDDRRNKSIAQLKSGKRWCKYAFDIFMRNKAKAEHHRVTRLSAQQQLYQVDTLHNPGTAGHGDHTHGVNLLQKTCTRQKWKLYKIPCSHVIAVCIRYQHDAEQYIDQCYSMNALFRSYAPVFPALKDRLSWPDPKETRKVVLNPRLIQEKGRPVSTRIRNEMDEGGKRPRTTPWKEGGRKVQCGLCDQEGHNRRTCPKRNEVPTSGALAN</sequence>
<proteinExistence type="predicted"/>
<dbReference type="InterPro" id="IPR036875">
    <property type="entry name" value="Znf_CCHC_sf"/>
</dbReference>
<evidence type="ECO:0000256" key="2">
    <source>
        <dbReference type="ARBA" id="ARBA00022771"/>
    </source>
</evidence>
<keyword evidence="2 4" id="KW-0863">Zinc-finger</keyword>
<protein>
    <recommendedName>
        <fullName evidence="6">SWIM-type domain-containing protein</fullName>
    </recommendedName>
</protein>
<gene>
    <name evidence="7" type="ORF">SO802_019284</name>
</gene>
<dbReference type="PANTHER" id="PTHR31973">
    <property type="entry name" value="POLYPROTEIN, PUTATIVE-RELATED"/>
    <property type="match status" value="1"/>
</dbReference>
<dbReference type="EMBL" id="JAZDWU010000006">
    <property type="protein sequence ID" value="KAK9999681.1"/>
    <property type="molecule type" value="Genomic_DNA"/>
</dbReference>
<organism evidence="7 8">
    <name type="scientific">Lithocarpus litseifolius</name>
    <dbReference type="NCBI Taxonomy" id="425828"/>
    <lineage>
        <taxon>Eukaryota</taxon>
        <taxon>Viridiplantae</taxon>
        <taxon>Streptophyta</taxon>
        <taxon>Embryophyta</taxon>
        <taxon>Tracheophyta</taxon>
        <taxon>Spermatophyta</taxon>
        <taxon>Magnoliopsida</taxon>
        <taxon>eudicotyledons</taxon>
        <taxon>Gunneridae</taxon>
        <taxon>Pentapetalae</taxon>
        <taxon>rosids</taxon>
        <taxon>fabids</taxon>
        <taxon>Fagales</taxon>
        <taxon>Fagaceae</taxon>
        <taxon>Lithocarpus</taxon>
    </lineage>
</organism>
<dbReference type="PANTHER" id="PTHR31973:SF195">
    <property type="entry name" value="MUDR FAMILY TRANSPOSASE"/>
    <property type="match status" value="1"/>
</dbReference>
<evidence type="ECO:0000313" key="8">
    <source>
        <dbReference type="Proteomes" id="UP001459277"/>
    </source>
</evidence>
<keyword evidence="8" id="KW-1185">Reference proteome</keyword>
<dbReference type="Pfam" id="PF04434">
    <property type="entry name" value="SWIM"/>
    <property type="match status" value="1"/>
</dbReference>